<dbReference type="Pfam" id="PF07525">
    <property type="entry name" value="SOCS_box"/>
    <property type="match status" value="1"/>
</dbReference>
<dbReference type="InterPro" id="IPR036036">
    <property type="entry name" value="SOCS_box-like_dom_sf"/>
</dbReference>
<dbReference type="PROSITE" id="PS50225">
    <property type="entry name" value="SOCS"/>
    <property type="match status" value="1"/>
</dbReference>
<accession>A0AAV4PM75</accession>
<dbReference type="Proteomes" id="UP001054837">
    <property type="component" value="Unassembled WGS sequence"/>
</dbReference>
<gene>
    <name evidence="2" type="ORF">CDAR_568341</name>
</gene>
<evidence type="ECO:0000313" key="3">
    <source>
        <dbReference type="Proteomes" id="UP001054837"/>
    </source>
</evidence>
<keyword evidence="3" id="KW-1185">Reference proteome</keyword>
<sequence>MDLTKPPGISERRHFLLILTFACFNNRRSFLHVDVGLKLLWKSLPDAFLTYREMEETFQMETSELQDMYDYYQEAVQEYIQVMKPRCLQDLCRWTIRKSLDDNNLCLPNAVEELKVPRRMKRFLNLSDLKQRKESDDDNQSVVVVHNANVNFKLYLCVFV</sequence>
<reference evidence="2 3" key="1">
    <citation type="submission" date="2021-06" db="EMBL/GenBank/DDBJ databases">
        <title>Caerostris darwini draft genome.</title>
        <authorList>
            <person name="Kono N."/>
            <person name="Arakawa K."/>
        </authorList>
    </citation>
    <scope>NUCLEOTIDE SEQUENCE [LARGE SCALE GENOMIC DNA]</scope>
</reference>
<protein>
    <recommendedName>
        <fullName evidence="1">SOCS box domain-containing protein</fullName>
    </recommendedName>
</protein>
<dbReference type="CDD" id="cd03587">
    <property type="entry name" value="SOCS"/>
    <property type="match status" value="1"/>
</dbReference>
<evidence type="ECO:0000259" key="1">
    <source>
        <dbReference type="PROSITE" id="PS50225"/>
    </source>
</evidence>
<dbReference type="SMART" id="SM00969">
    <property type="entry name" value="SOCS_box"/>
    <property type="match status" value="1"/>
</dbReference>
<dbReference type="AlphaFoldDB" id="A0AAV4PM75"/>
<dbReference type="SUPFAM" id="SSF158235">
    <property type="entry name" value="SOCS box-like"/>
    <property type="match status" value="1"/>
</dbReference>
<evidence type="ECO:0000313" key="2">
    <source>
        <dbReference type="EMBL" id="GIX96881.1"/>
    </source>
</evidence>
<feature type="domain" description="SOCS box" evidence="1">
    <location>
        <begin position="84"/>
        <end position="130"/>
    </location>
</feature>
<organism evidence="2 3">
    <name type="scientific">Caerostris darwini</name>
    <dbReference type="NCBI Taxonomy" id="1538125"/>
    <lineage>
        <taxon>Eukaryota</taxon>
        <taxon>Metazoa</taxon>
        <taxon>Ecdysozoa</taxon>
        <taxon>Arthropoda</taxon>
        <taxon>Chelicerata</taxon>
        <taxon>Arachnida</taxon>
        <taxon>Araneae</taxon>
        <taxon>Araneomorphae</taxon>
        <taxon>Entelegynae</taxon>
        <taxon>Araneoidea</taxon>
        <taxon>Araneidae</taxon>
        <taxon>Caerostris</taxon>
    </lineage>
</organism>
<dbReference type="Gene3D" id="1.10.750.20">
    <property type="entry name" value="SOCS box"/>
    <property type="match status" value="1"/>
</dbReference>
<dbReference type="GO" id="GO:0035556">
    <property type="term" value="P:intracellular signal transduction"/>
    <property type="evidence" value="ECO:0007669"/>
    <property type="project" value="InterPro"/>
</dbReference>
<proteinExistence type="predicted"/>
<dbReference type="InterPro" id="IPR001496">
    <property type="entry name" value="SOCS_box"/>
</dbReference>
<comment type="caution">
    <text evidence="2">The sequence shown here is derived from an EMBL/GenBank/DDBJ whole genome shotgun (WGS) entry which is preliminary data.</text>
</comment>
<dbReference type="EMBL" id="BPLQ01002983">
    <property type="protein sequence ID" value="GIX96881.1"/>
    <property type="molecule type" value="Genomic_DNA"/>
</dbReference>
<name>A0AAV4PM75_9ARAC</name>